<dbReference type="Pfam" id="PF00831">
    <property type="entry name" value="Ribosomal_L29"/>
    <property type="match status" value="1"/>
</dbReference>
<dbReference type="InterPro" id="IPR001854">
    <property type="entry name" value="Ribosomal_uL29"/>
</dbReference>
<reference evidence="6 7" key="1">
    <citation type="submission" date="2019-11" db="EMBL/GenBank/DDBJ databases">
        <title>Whole-genome sequence of a the green, strictly anaerobic photosynthetic bacterium Heliobacillus mobilis DSM 6151.</title>
        <authorList>
            <person name="Kyndt J.A."/>
            <person name="Meyer T.E."/>
        </authorList>
    </citation>
    <scope>NUCLEOTIDE SEQUENCE [LARGE SCALE GENOMIC DNA]</scope>
    <source>
        <strain evidence="6 7">DSM 6151</strain>
    </source>
</reference>
<keyword evidence="2 5" id="KW-0689">Ribosomal protein</keyword>
<dbReference type="Gene3D" id="1.10.287.310">
    <property type="match status" value="1"/>
</dbReference>
<keyword evidence="3 5" id="KW-0687">Ribonucleoprotein</keyword>
<dbReference type="HAMAP" id="MF_00374">
    <property type="entry name" value="Ribosomal_uL29"/>
    <property type="match status" value="1"/>
</dbReference>
<dbReference type="GO" id="GO:0003735">
    <property type="term" value="F:structural constituent of ribosome"/>
    <property type="evidence" value="ECO:0007669"/>
    <property type="project" value="InterPro"/>
</dbReference>
<evidence type="ECO:0000256" key="3">
    <source>
        <dbReference type="ARBA" id="ARBA00023274"/>
    </source>
</evidence>
<dbReference type="SUPFAM" id="SSF46561">
    <property type="entry name" value="Ribosomal protein L29 (L29p)"/>
    <property type="match status" value="1"/>
</dbReference>
<dbReference type="NCBIfam" id="TIGR00012">
    <property type="entry name" value="L29"/>
    <property type="match status" value="1"/>
</dbReference>
<protein>
    <recommendedName>
        <fullName evidence="4 5">Large ribosomal subunit protein uL29</fullName>
    </recommendedName>
</protein>
<evidence type="ECO:0000256" key="1">
    <source>
        <dbReference type="ARBA" id="ARBA00009254"/>
    </source>
</evidence>
<dbReference type="GO" id="GO:0022625">
    <property type="term" value="C:cytosolic large ribosomal subunit"/>
    <property type="evidence" value="ECO:0007669"/>
    <property type="project" value="TreeGrafter"/>
</dbReference>
<keyword evidence="7" id="KW-1185">Reference proteome</keyword>
<dbReference type="InterPro" id="IPR050063">
    <property type="entry name" value="Ribosomal_protein_uL29"/>
</dbReference>
<evidence type="ECO:0000313" key="6">
    <source>
        <dbReference type="EMBL" id="MTV49473.1"/>
    </source>
</evidence>
<evidence type="ECO:0000313" key="7">
    <source>
        <dbReference type="Proteomes" id="UP000430670"/>
    </source>
</evidence>
<gene>
    <name evidence="5 6" type="primary">rpmC</name>
    <name evidence="6" type="ORF">GJ688_10840</name>
</gene>
<dbReference type="OrthoDB" id="9815192at2"/>
<dbReference type="PANTHER" id="PTHR10916:SF0">
    <property type="entry name" value="LARGE RIBOSOMAL SUBUNIT PROTEIN UL29C"/>
    <property type="match status" value="1"/>
</dbReference>
<dbReference type="InterPro" id="IPR036049">
    <property type="entry name" value="Ribosomal_uL29_sf"/>
</dbReference>
<dbReference type="CDD" id="cd00427">
    <property type="entry name" value="Ribosomal_L29_HIP"/>
    <property type="match status" value="1"/>
</dbReference>
<dbReference type="AlphaFoldDB" id="A0A6I3SKP3"/>
<dbReference type="Proteomes" id="UP000430670">
    <property type="component" value="Unassembled WGS sequence"/>
</dbReference>
<name>A0A6I3SKP3_HELMO</name>
<dbReference type="FunFam" id="1.10.287.310:FF:000001">
    <property type="entry name" value="50S ribosomal protein L29"/>
    <property type="match status" value="1"/>
</dbReference>
<dbReference type="GO" id="GO:0006412">
    <property type="term" value="P:translation"/>
    <property type="evidence" value="ECO:0007669"/>
    <property type="project" value="UniProtKB-UniRule"/>
</dbReference>
<evidence type="ECO:0000256" key="4">
    <source>
        <dbReference type="ARBA" id="ARBA00035204"/>
    </source>
</evidence>
<dbReference type="PANTHER" id="PTHR10916">
    <property type="entry name" value="60S RIBOSOMAL PROTEIN L35/50S RIBOSOMAL PROTEIN L29"/>
    <property type="match status" value="1"/>
</dbReference>
<accession>A0A6I3SKP3</accession>
<comment type="similarity">
    <text evidence="1 5">Belongs to the universal ribosomal protein uL29 family.</text>
</comment>
<evidence type="ECO:0000256" key="5">
    <source>
        <dbReference type="HAMAP-Rule" id="MF_00374"/>
    </source>
</evidence>
<proteinExistence type="inferred from homology"/>
<dbReference type="RefSeq" id="WP_155476567.1">
    <property type="nucleotide sequence ID" value="NZ_WNKU01000011.1"/>
</dbReference>
<sequence length="67" mass="8069">MKAKELQDLSTEELNKKLVDFKDELFRLRFQLATQQLENPMRIREVRKNIARTQTVLRQRELQAIKA</sequence>
<comment type="caution">
    <text evidence="6">The sequence shown here is derived from an EMBL/GenBank/DDBJ whole genome shotgun (WGS) entry which is preliminary data.</text>
</comment>
<organism evidence="6 7">
    <name type="scientific">Heliobacterium mobile</name>
    <name type="common">Heliobacillus mobilis</name>
    <dbReference type="NCBI Taxonomy" id="28064"/>
    <lineage>
        <taxon>Bacteria</taxon>
        <taxon>Bacillati</taxon>
        <taxon>Bacillota</taxon>
        <taxon>Clostridia</taxon>
        <taxon>Eubacteriales</taxon>
        <taxon>Heliobacteriaceae</taxon>
        <taxon>Heliobacterium</taxon>
    </lineage>
</organism>
<dbReference type="EMBL" id="WNKU01000011">
    <property type="protein sequence ID" value="MTV49473.1"/>
    <property type="molecule type" value="Genomic_DNA"/>
</dbReference>
<evidence type="ECO:0000256" key="2">
    <source>
        <dbReference type="ARBA" id="ARBA00022980"/>
    </source>
</evidence>